<protein>
    <submittedName>
        <fullName evidence="2">Uncharacterized protein</fullName>
    </submittedName>
</protein>
<evidence type="ECO:0000256" key="1">
    <source>
        <dbReference type="SAM" id="MobiDB-lite"/>
    </source>
</evidence>
<sequence length="177" mass="19881">MEERRKGKGGGGVESCEAAKPHSVLFKTRGQGLGMASDCCCCLKGVWEVKDSHRFVREAFLQVSRACLEVDRGGNLTHLSGLILKQKLLNCQIFPLLRTTSQQSCINEWAYFARHLTQTALAWHSSYTANTTRTKLILHQKVPIENFNHRDDAPATESTPFESTRHFQDTPIGRSHP</sequence>
<gene>
    <name evidence="2" type="ORF">CDAR_451261</name>
</gene>
<dbReference type="EMBL" id="BPLQ01008569">
    <property type="protein sequence ID" value="GIY38216.1"/>
    <property type="molecule type" value="Genomic_DNA"/>
</dbReference>
<evidence type="ECO:0000313" key="3">
    <source>
        <dbReference type="Proteomes" id="UP001054837"/>
    </source>
</evidence>
<reference evidence="2 3" key="1">
    <citation type="submission" date="2021-06" db="EMBL/GenBank/DDBJ databases">
        <title>Caerostris darwini draft genome.</title>
        <authorList>
            <person name="Kono N."/>
            <person name="Arakawa K."/>
        </authorList>
    </citation>
    <scope>NUCLEOTIDE SEQUENCE [LARGE SCALE GENOMIC DNA]</scope>
</reference>
<name>A0AAV4SYX9_9ARAC</name>
<keyword evidence="3" id="KW-1185">Reference proteome</keyword>
<dbReference type="AlphaFoldDB" id="A0AAV4SYX9"/>
<dbReference type="Proteomes" id="UP001054837">
    <property type="component" value="Unassembled WGS sequence"/>
</dbReference>
<evidence type="ECO:0000313" key="2">
    <source>
        <dbReference type="EMBL" id="GIY38216.1"/>
    </source>
</evidence>
<comment type="caution">
    <text evidence="2">The sequence shown here is derived from an EMBL/GenBank/DDBJ whole genome shotgun (WGS) entry which is preliminary data.</text>
</comment>
<accession>A0AAV4SYX9</accession>
<proteinExistence type="predicted"/>
<feature type="region of interest" description="Disordered" evidence="1">
    <location>
        <begin position="148"/>
        <end position="177"/>
    </location>
</feature>
<organism evidence="2 3">
    <name type="scientific">Caerostris darwini</name>
    <dbReference type="NCBI Taxonomy" id="1538125"/>
    <lineage>
        <taxon>Eukaryota</taxon>
        <taxon>Metazoa</taxon>
        <taxon>Ecdysozoa</taxon>
        <taxon>Arthropoda</taxon>
        <taxon>Chelicerata</taxon>
        <taxon>Arachnida</taxon>
        <taxon>Araneae</taxon>
        <taxon>Araneomorphae</taxon>
        <taxon>Entelegynae</taxon>
        <taxon>Araneoidea</taxon>
        <taxon>Araneidae</taxon>
        <taxon>Caerostris</taxon>
    </lineage>
</organism>